<dbReference type="GO" id="GO:0004497">
    <property type="term" value="F:monooxygenase activity"/>
    <property type="evidence" value="ECO:0007669"/>
    <property type="project" value="UniProtKB-KW"/>
</dbReference>
<dbReference type="SUPFAM" id="SSF47203">
    <property type="entry name" value="Acyl-CoA dehydrogenase C-terminal domain-like"/>
    <property type="match status" value="1"/>
</dbReference>
<dbReference type="InterPro" id="IPR037069">
    <property type="entry name" value="AcylCoA_DH/ox_N_sf"/>
</dbReference>
<dbReference type="InterPro" id="IPR013107">
    <property type="entry name" value="Acyl-CoA_DH_C"/>
</dbReference>
<dbReference type="AlphaFoldDB" id="A0A936YV65"/>
<dbReference type="GO" id="GO:0003995">
    <property type="term" value="F:acyl-CoA dehydrogenase activity"/>
    <property type="evidence" value="ECO:0007669"/>
    <property type="project" value="TreeGrafter"/>
</dbReference>
<proteinExistence type="predicted"/>
<evidence type="ECO:0000313" key="4">
    <source>
        <dbReference type="Proteomes" id="UP000633219"/>
    </source>
</evidence>
<dbReference type="GO" id="GO:0033539">
    <property type="term" value="P:fatty acid beta-oxidation using acyl-CoA dehydrogenase"/>
    <property type="evidence" value="ECO:0007669"/>
    <property type="project" value="TreeGrafter"/>
</dbReference>
<dbReference type="GO" id="GO:0050660">
    <property type="term" value="F:flavin adenine dinucleotide binding"/>
    <property type="evidence" value="ECO:0007669"/>
    <property type="project" value="InterPro"/>
</dbReference>
<dbReference type="InterPro" id="IPR036250">
    <property type="entry name" value="AcylCo_DH-like_C"/>
</dbReference>
<dbReference type="RefSeq" id="WP_201664073.1">
    <property type="nucleotide sequence ID" value="NZ_JAEQNC010000029.1"/>
</dbReference>
<sequence>MVMQQTAASCERALNLPAVLEEVRRRRGEFEKLTYVPLDIVEKLQAIGVYRAFVPRALGGDEITPSAFLRLIEAISTADASTGWVASFGVSSTYLAALPAETFTHIYGSNPNTVFAGSIFPPQAAGKTAAGYKVNGRWPYCSGCMGASLIGAGIKIDDSEPGGALPRMAVMPRNKVSIKHTWDTAGLTATGSHDIAVNDVEVPEEWTFVRGSPSNRSEPIFRYPSMALAAQVLAVVGLGSAREALDWIRTEASGKPSITGAPSIGARPHIQSEFGKAEARIRSARAYFYETVEEGWEAVVAGKEIPQEQRVRLRLAATNAASEAAAVAQSAFYMGGTSAINRGHVLMRCMLDTASVAQHAFLGIGTWTSAGAGLFCEKTPPGFP</sequence>
<protein>
    <submittedName>
        <fullName evidence="3">Flavin-dependent monooxygenase</fullName>
    </submittedName>
</protein>
<accession>A0A936YV65</accession>
<dbReference type="Gene3D" id="1.20.140.10">
    <property type="entry name" value="Butyryl-CoA Dehydrogenase, subunit A, domain 3"/>
    <property type="match status" value="1"/>
</dbReference>
<keyword evidence="4" id="KW-1185">Reference proteome</keyword>
<dbReference type="Gene3D" id="2.40.110.10">
    <property type="entry name" value="Butyryl-CoA Dehydrogenase, subunit A, domain 2"/>
    <property type="match status" value="1"/>
</dbReference>
<dbReference type="Proteomes" id="UP000633219">
    <property type="component" value="Unassembled WGS sequence"/>
</dbReference>
<dbReference type="PIRSF" id="PIRSF016578">
    <property type="entry name" value="HsaA"/>
    <property type="match status" value="1"/>
</dbReference>
<name>A0A936YV65_9HYPH</name>
<evidence type="ECO:0000256" key="1">
    <source>
        <dbReference type="ARBA" id="ARBA00023002"/>
    </source>
</evidence>
<gene>
    <name evidence="3" type="ORF">JJB09_26335</name>
</gene>
<dbReference type="InterPro" id="IPR046373">
    <property type="entry name" value="Acyl-CoA_Oxase/DH_mid-dom_sf"/>
</dbReference>
<dbReference type="PANTHER" id="PTHR48083">
    <property type="entry name" value="MEDIUM-CHAIN SPECIFIC ACYL-COA DEHYDROGENASE, MITOCHONDRIAL-RELATED"/>
    <property type="match status" value="1"/>
</dbReference>
<dbReference type="GO" id="GO:0005737">
    <property type="term" value="C:cytoplasm"/>
    <property type="evidence" value="ECO:0007669"/>
    <property type="project" value="TreeGrafter"/>
</dbReference>
<reference evidence="3" key="1">
    <citation type="submission" date="2021-01" db="EMBL/GenBank/DDBJ databases">
        <title>Rhizobium sp. strain KVB221 16S ribosomal RNA gene Genome sequencing and assembly.</title>
        <authorList>
            <person name="Kang M."/>
        </authorList>
    </citation>
    <scope>NUCLEOTIDE SEQUENCE</scope>
    <source>
        <strain evidence="3">KVB221</strain>
    </source>
</reference>
<comment type="caution">
    <text evidence="3">The sequence shown here is derived from an EMBL/GenBank/DDBJ whole genome shotgun (WGS) entry which is preliminary data.</text>
</comment>
<dbReference type="SUPFAM" id="SSF56645">
    <property type="entry name" value="Acyl-CoA dehydrogenase NM domain-like"/>
    <property type="match status" value="1"/>
</dbReference>
<dbReference type="Gene3D" id="1.10.540.10">
    <property type="entry name" value="Acyl-CoA dehydrogenase/oxidase, N-terminal domain"/>
    <property type="match status" value="1"/>
</dbReference>
<keyword evidence="1" id="KW-0560">Oxidoreductase</keyword>
<evidence type="ECO:0000259" key="2">
    <source>
        <dbReference type="Pfam" id="PF08028"/>
    </source>
</evidence>
<evidence type="ECO:0000313" key="3">
    <source>
        <dbReference type="EMBL" id="MBL0375529.1"/>
    </source>
</evidence>
<dbReference type="EMBL" id="JAEQNC010000029">
    <property type="protein sequence ID" value="MBL0375529.1"/>
    <property type="molecule type" value="Genomic_DNA"/>
</dbReference>
<dbReference type="InterPro" id="IPR050741">
    <property type="entry name" value="Acyl-CoA_dehydrogenase"/>
</dbReference>
<organism evidence="3 4">
    <name type="scientific">Rhizobium setariae</name>
    <dbReference type="NCBI Taxonomy" id="2801340"/>
    <lineage>
        <taxon>Bacteria</taxon>
        <taxon>Pseudomonadati</taxon>
        <taxon>Pseudomonadota</taxon>
        <taxon>Alphaproteobacteria</taxon>
        <taxon>Hyphomicrobiales</taxon>
        <taxon>Rhizobiaceae</taxon>
        <taxon>Rhizobium/Agrobacterium group</taxon>
        <taxon>Rhizobium</taxon>
    </lineage>
</organism>
<keyword evidence="3" id="KW-0503">Monooxygenase</keyword>
<dbReference type="InterPro" id="IPR009100">
    <property type="entry name" value="AcylCoA_DH/oxidase_NM_dom_sf"/>
</dbReference>
<dbReference type="Pfam" id="PF08028">
    <property type="entry name" value="Acyl-CoA_dh_2"/>
    <property type="match status" value="1"/>
</dbReference>
<dbReference type="PANTHER" id="PTHR48083:SF5">
    <property type="entry name" value="NRGC PROTEIN"/>
    <property type="match status" value="1"/>
</dbReference>
<feature type="domain" description="Acyl-CoA dehydrogenase C-terminal" evidence="2">
    <location>
        <begin position="232"/>
        <end position="362"/>
    </location>
</feature>